<feature type="compositionally biased region" description="Gly residues" evidence="6">
    <location>
        <begin position="61"/>
        <end position="71"/>
    </location>
</feature>
<feature type="domain" description="Gamma tubulin complex component protein N-terminal" evidence="8">
    <location>
        <begin position="569"/>
        <end position="884"/>
    </location>
</feature>
<dbReference type="GO" id="GO:0005874">
    <property type="term" value="C:microtubule"/>
    <property type="evidence" value="ECO:0007669"/>
    <property type="project" value="UniProtKB-KW"/>
</dbReference>
<evidence type="ECO:0000259" key="8">
    <source>
        <dbReference type="Pfam" id="PF17681"/>
    </source>
</evidence>
<dbReference type="GO" id="GO:0043015">
    <property type="term" value="F:gamma-tubulin binding"/>
    <property type="evidence" value="ECO:0007669"/>
    <property type="project" value="InterPro"/>
</dbReference>
<evidence type="ECO:0000256" key="4">
    <source>
        <dbReference type="ARBA" id="ARBA00022701"/>
    </source>
</evidence>
<dbReference type="GO" id="GO:0051321">
    <property type="term" value="P:meiotic cell cycle"/>
    <property type="evidence" value="ECO:0007669"/>
    <property type="project" value="TreeGrafter"/>
</dbReference>
<dbReference type="Pfam" id="PF04130">
    <property type="entry name" value="GCP_C_terminal"/>
    <property type="match status" value="2"/>
</dbReference>
<dbReference type="InterPro" id="IPR040457">
    <property type="entry name" value="GCP_C"/>
</dbReference>
<reference evidence="9" key="1">
    <citation type="submission" date="2020-11" db="EMBL/GenBank/DDBJ databases">
        <authorList>
            <person name="Tran Van P."/>
        </authorList>
    </citation>
    <scope>NUCLEOTIDE SEQUENCE</scope>
</reference>
<dbReference type="GO" id="GO:0000922">
    <property type="term" value="C:spindle pole"/>
    <property type="evidence" value="ECO:0007669"/>
    <property type="project" value="InterPro"/>
</dbReference>
<evidence type="ECO:0000256" key="1">
    <source>
        <dbReference type="ARBA" id="ARBA00004245"/>
    </source>
</evidence>
<evidence type="ECO:0000256" key="2">
    <source>
        <dbReference type="ARBA" id="ARBA00010337"/>
    </source>
</evidence>
<dbReference type="InterPro" id="IPR007259">
    <property type="entry name" value="GCP"/>
</dbReference>
<evidence type="ECO:0000256" key="6">
    <source>
        <dbReference type="SAM" id="MobiDB-lite"/>
    </source>
</evidence>
<dbReference type="GO" id="GO:0051225">
    <property type="term" value="P:spindle assembly"/>
    <property type="evidence" value="ECO:0007669"/>
    <property type="project" value="TreeGrafter"/>
</dbReference>
<evidence type="ECO:0000259" key="7">
    <source>
        <dbReference type="Pfam" id="PF04130"/>
    </source>
</evidence>
<organism evidence="9">
    <name type="scientific">Timema poppense</name>
    <name type="common">Walking stick</name>
    <dbReference type="NCBI Taxonomy" id="170557"/>
    <lineage>
        <taxon>Eukaryota</taxon>
        <taxon>Metazoa</taxon>
        <taxon>Ecdysozoa</taxon>
        <taxon>Arthropoda</taxon>
        <taxon>Hexapoda</taxon>
        <taxon>Insecta</taxon>
        <taxon>Pterygota</taxon>
        <taxon>Neoptera</taxon>
        <taxon>Polyneoptera</taxon>
        <taxon>Phasmatodea</taxon>
        <taxon>Timematodea</taxon>
        <taxon>Timematoidea</taxon>
        <taxon>Timematidae</taxon>
        <taxon>Timema</taxon>
    </lineage>
</organism>
<feature type="region of interest" description="Disordered" evidence="6">
    <location>
        <begin position="29"/>
        <end position="71"/>
    </location>
</feature>
<comment type="subcellular location">
    <subcellularLocation>
        <location evidence="1">Cytoplasm</location>
        <location evidence="1">Cytoskeleton</location>
    </subcellularLocation>
</comment>
<gene>
    <name evidence="9" type="ORF">TPSB3V08_LOCUS4388</name>
</gene>
<dbReference type="PANTHER" id="PTHR19302">
    <property type="entry name" value="GAMMA TUBULIN COMPLEX PROTEIN"/>
    <property type="match status" value="1"/>
</dbReference>
<dbReference type="GO" id="GO:0031122">
    <property type="term" value="P:cytoplasmic microtubule organization"/>
    <property type="evidence" value="ECO:0007669"/>
    <property type="project" value="TreeGrafter"/>
</dbReference>
<dbReference type="InterPro" id="IPR041470">
    <property type="entry name" value="GCP_N"/>
</dbReference>
<evidence type="ECO:0008006" key="10">
    <source>
        <dbReference type="Google" id="ProtNLM"/>
    </source>
</evidence>
<dbReference type="InterPro" id="IPR042241">
    <property type="entry name" value="GCP_C_sf"/>
</dbReference>
<feature type="region of interest" description="Disordered" evidence="6">
    <location>
        <begin position="1650"/>
        <end position="1698"/>
    </location>
</feature>
<dbReference type="Pfam" id="PF17681">
    <property type="entry name" value="GCP_N_terminal"/>
    <property type="match status" value="1"/>
</dbReference>
<dbReference type="GO" id="GO:0000930">
    <property type="term" value="C:gamma-tubulin complex"/>
    <property type="evidence" value="ECO:0007669"/>
    <property type="project" value="TreeGrafter"/>
</dbReference>
<dbReference type="PANTHER" id="PTHR19302:SF14">
    <property type="entry name" value="GAMMA-TUBULIN COMPLEX COMPONENT 3"/>
    <property type="match status" value="1"/>
</dbReference>
<name>A0A7R9H1C5_TIMPO</name>
<evidence type="ECO:0000256" key="3">
    <source>
        <dbReference type="ARBA" id="ARBA00022490"/>
    </source>
</evidence>
<dbReference type="GO" id="GO:0051011">
    <property type="term" value="F:microtubule minus-end binding"/>
    <property type="evidence" value="ECO:0007669"/>
    <property type="project" value="TreeGrafter"/>
</dbReference>
<feature type="region of interest" description="Disordered" evidence="6">
    <location>
        <begin position="1720"/>
        <end position="1750"/>
    </location>
</feature>
<feature type="compositionally biased region" description="Basic residues" evidence="6">
    <location>
        <begin position="49"/>
        <end position="60"/>
    </location>
</feature>
<sequence length="2159" mass="243812">MQSSRSLGNHGYGKLQAMQFSRGVDDIIKQNKSPKRKGPGSVYSVKSTASRRSRRGRNGQRGRGQAGGRGGYQVIRGWNQQSPGIQQRVRGFQTLRYRSQMPNLRFGVNSSLGNRFRQRYGIDQRALYPSSYKSVAYGRNLNQQYMQNRVRNAAQFLRERQSRNRQFYQQNYRGQGARGYRRGNFNMQQGGYRSQYSFNTTARHNRLEQFGALQQKKIRAQRAARFSPADVDNMTVSVLNDLAFRPRGQAGNRQRRDGTLALKWFLKCKTTSPRAKTRIHQVPSLTRASLRFLGQVESINTRGGCRSSGHFRLNSLVADWLKIRDSCFRPCLTDTYILVKDEQGDSEHLFTLVSKLLSTLQCRESHRDEFSTRERIRTRVAQLHSPQHTGRLDELFHRLQLGQPVLRNREAVLSFLLNASIGANASATGPTRLSTVPFMGALPTLSKPTFQTCGQQGPSSSRFSEAPHYQGSFPITGGYLQGALRGAMRATNNPAGSTIKTDRKDYLEQSSSQHLVEPPTLVPLYVSDRNYPSASMSDMHGMGRHPPHDSSQIKLSSGFASDVSESTLLQELIYCFQGINGKILKMNYASQGFQIDPKVQLKRQVHCQVMRLAELGWLCAQVQQHCQPAGVIRSTGLIGQSLVVALRGELTEYSRLVATLQSQLQVDTAYTAAAVVDSPLSELEPLASRRSNGLTLRQLVVWSLDPMARLKCLVAVMEACRDKKGGALASCIHSFLQHGDPFVKDTVKQLLAAVCKPLHAMLSRWILAGELDDMYGEFFIAANLEIKGNLLWHEKYRVLDAMVPSFISMAQAKKILATGKSINFLREVCLDQTLFKNKDHLKNSLESTSVETLFLMEREGELQAMIDSAYLEASCRVKDVLIDKYNFLDHLQAMRKYLLLGQGDFIRYLMELLEPELKKPVTQLYPQNLSNILESAIRATNAQFEKRDILHRLDVRLLQSAVGDVGWDVFSLDYQTDGPIGTVSGEVGKQGDTLVLATTINTCQGPKMKKKFTEIGIEEVELEEGKTTPSSPDQDSNLDFPVLGSRAQHDKCIFAPQSSLYLMLFNALWRAKRMEWILSGMWKRQNLATQLRAVYDLILQLQTHEEKLHDRAVSELQARLDRELEICHSEELKEFGTSDARDARDTARIKDFSERYLPGMRAQLRILAKSYQDVVKGFLLMLASQADVSLQLLSFRLDFNEHYKRHDVRLVTPLTYQHRRLSIMTGTAATRHNGSVVLSSPTCKFTTSESSPIEEDLFVCSQNLGSDTPTKNYIPDKIIDESASRTMSKLDNATMNDNFSIRTSQNESLVNSATEIGEDFCGISSVKPRTDTNMSEVLPVNVAEARDYDLSLSGVELLRGKGEAAWENVNRNYLNPISGNLVCNQNYIGNERFSIEKFDASFLGKYPAVVGFVEVASGYDRLDKTHDSITLEGHMRYKKADPLAVNEENYPIFKKTNFARELDLRNTPGNAKFELVEQQIKEDIIEHTSSRDKSFTTVSDEARGDSTFDNNLAFNSGEENVNELALNNDPSVFSNLFNSLGHQCSKETDTFILLEDLKHVNTESENDRVEVLDDILCDLPENFSFSDEPALCEELLLGGESAQEGFGSVSTFGSLDKYCGQLVDVDRCSNKYSEQHVDIDVRSDKYSEQHVDIDVRSDKYSEQQVDNDVRSDKYSKQQVDIDVRSDKYSEQHVDIDGRSDKYSEHVDIYGRSDKYSEHVDIDGRSDKYSEHVDIDGRSDKYSEHVDIDGRSDKYSEQHVDIDGRSDKYSEHVDIDGRSDKYSEQHVDIDGRSDKYSEHVDIDGPLDKYSQHMDIDGCFVKYCEQHVDIDEHSNKYCEQHVDIDKLSSKYRGQSSNITQVYDPLGAFAYGRPIPRVEVDSSFCEVPLLDNYRNTGFEEHNNYQRDRPVPPKDFLKVPHIRYHSCGNNNIDEIGVDLCCDEVSASNNLTCIMLQDLEKMRPPGVHSPTKQLKNVNDIRRNVSTRAIPRCPRPASIVNSEPVPVAQRGFVETSLSHFSTSFKSFSKQWGKLDNVSRNFVSTSIPKLSNEAAKNKKGVFQISKQSNIIEEVGIDAGYQLDNVYYCTETTVDEVATSTSEFFDPGSEEAPRRLGAEVNANKPPLTTYGSLDTRIGGRTVKKQWVVDKLNRRRSLKSKRHSPGIT</sequence>
<feature type="domain" description="Gamma tubulin complex component C-terminal" evidence="7">
    <location>
        <begin position="888"/>
        <end position="983"/>
    </location>
</feature>
<dbReference type="GO" id="GO:0007020">
    <property type="term" value="P:microtubule nucleation"/>
    <property type="evidence" value="ECO:0007669"/>
    <property type="project" value="InterPro"/>
</dbReference>
<protein>
    <recommendedName>
        <fullName evidence="10">Gamma-tubulin complex component 6</fullName>
    </recommendedName>
</protein>
<keyword evidence="4" id="KW-0493">Microtubule</keyword>
<evidence type="ECO:0000313" key="9">
    <source>
        <dbReference type="EMBL" id="CAD7404217.1"/>
    </source>
</evidence>
<proteinExistence type="inferred from homology"/>
<dbReference type="GO" id="GO:0000278">
    <property type="term" value="P:mitotic cell cycle"/>
    <property type="evidence" value="ECO:0007669"/>
    <property type="project" value="TreeGrafter"/>
</dbReference>
<evidence type="ECO:0000256" key="5">
    <source>
        <dbReference type="ARBA" id="ARBA00023212"/>
    </source>
</evidence>
<keyword evidence="3" id="KW-0963">Cytoplasm</keyword>
<dbReference type="EMBL" id="OD002104">
    <property type="protein sequence ID" value="CAD7404217.1"/>
    <property type="molecule type" value="Genomic_DNA"/>
</dbReference>
<dbReference type="Gene3D" id="1.20.120.1900">
    <property type="entry name" value="Gamma-tubulin complex, C-terminal domain"/>
    <property type="match status" value="1"/>
</dbReference>
<keyword evidence="5" id="KW-0206">Cytoskeleton</keyword>
<dbReference type="FunFam" id="1.20.120.1900:FF:000037">
    <property type="entry name" value="Gamma-tubulin complex component"/>
    <property type="match status" value="1"/>
</dbReference>
<feature type="domain" description="Gamma tubulin complex component C-terminal" evidence="7">
    <location>
        <begin position="1085"/>
        <end position="1203"/>
    </location>
</feature>
<accession>A0A7R9H1C5</accession>
<comment type="similarity">
    <text evidence="2">Belongs to the TUBGCP family.</text>
</comment>